<evidence type="ECO:0000256" key="4">
    <source>
        <dbReference type="ARBA" id="ARBA00006641"/>
    </source>
</evidence>
<feature type="active site" evidence="9">
    <location>
        <position position="89"/>
    </location>
</feature>
<dbReference type="Gene3D" id="3.40.630.20">
    <property type="entry name" value="Peptidase C15, pyroglutamyl peptidase I-like"/>
    <property type="match status" value="1"/>
</dbReference>
<dbReference type="EMBL" id="JAVREH010000009">
    <property type="protein sequence ID" value="MDT0261643.1"/>
    <property type="molecule type" value="Genomic_DNA"/>
</dbReference>
<dbReference type="SUPFAM" id="SSF53182">
    <property type="entry name" value="Pyrrolidone carboxyl peptidase (pyroglutamate aminopeptidase)"/>
    <property type="match status" value="1"/>
</dbReference>
<gene>
    <name evidence="11" type="ORF">RM423_09580</name>
</gene>
<evidence type="ECO:0000313" key="12">
    <source>
        <dbReference type="Proteomes" id="UP001183176"/>
    </source>
</evidence>
<name>A0ABU2JA93_9ACTN</name>
<keyword evidence="6" id="KW-0645">Protease</keyword>
<dbReference type="PANTHER" id="PTHR23402">
    <property type="entry name" value="PROTEASE FAMILY C15 PYROGLUTAMYL-PEPTIDASE I-RELATED"/>
    <property type="match status" value="1"/>
</dbReference>
<organism evidence="11 12">
    <name type="scientific">Jatrophihabitans lederbergiae</name>
    <dbReference type="NCBI Taxonomy" id="3075547"/>
    <lineage>
        <taxon>Bacteria</taxon>
        <taxon>Bacillati</taxon>
        <taxon>Actinomycetota</taxon>
        <taxon>Actinomycetes</taxon>
        <taxon>Jatrophihabitantales</taxon>
        <taxon>Jatrophihabitantaceae</taxon>
        <taxon>Jatrophihabitans</taxon>
    </lineage>
</organism>
<dbReference type="PROSITE" id="PS01333">
    <property type="entry name" value="PYRASE_GLU"/>
    <property type="match status" value="1"/>
</dbReference>
<proteinExistence type="inferred from homology"/>
<evidence type="ECO:0000256" key="1">
    <source>
        <dbReference type="ARBA" id="ARBA00001770"/>
    </source>
</evidence>
<evidence type="ECO:0000256" key="2">
    <source>
        <dbReference type="ARBA" id="ARBA00002280"/>
    </source>
</evidence>
<comment type="caution">
    <text evidence="11">The sequence shown here is derived from an EMBL/GenBank/DDBJ whole genome shotgun (WGS) entry which is preliminary data.</text>
</comment>
<keyword evidence="8" id="KW-0788">Thiol protease</keyword>
<evidence type="ECO:0000256" key="8">
    <source>
        <dbReference type="ARBA" id="ARBA00022807"/>
    </source>
</evidence>
<dbReference type="PANTHER" id="PTHR23402:SF1">
    <property type="entry name" value="PYROGLUTAMYL-PEPTIDASE I"/>
    <property type="match status" value="1"/>
</dbReference>
<evidence type="ECO:0000256" key="10">
    <source>
        <dbReference type="PROSITE-ProRule" id="PRU10077"/>
    </source>
</evidence>
<evidence type="ECO:0000256" key="9">
    <source>
        <dbReference type="PROSITE-ProRule" id="PRU10076"/>
    </source>
</evidence>
<dbReference type="InterPro" id="IPR033694">
    <property type="entry name" value="PGPEP1_Cys_AS"/>
</dbReference>
<dbReference type="PROSITE" id="PS01334">
    <property type="entry name" value="PYRASE_CYS"/>
    <property type="match status" value="1"/>
</dbReference>
<reference evidence="12" key="1">
    <citation type="submission" date="2023-07" db="EMBL/GenBank/DDBJ databases">
        <title>30 novel species of actinomycetes from the DSMZ collection.</title>
        <authorList>
            <person name="Nouioui I."/>
        </authorList>
    </citation>
    <scope>NUCLEOTIDE SEQUENCE [LARGE SCALE GENOMIC DNA]</scope>
    <source>
        <strain evidence="12">DSM 44399</strain>
    </source>
</reference>
<dbReference type="EC" id="3.4.19.3" evidence="9"/>
<evidence type="ECO:0000313" key="11">
    <source>
        <dbReference type="EMBL" id="MDT0261643.1"/>
    </source>
</evidence>
<protein>
    <recommendedName>
        <fullName evidence="9">Pyroglutamyl-peptidase I</fullName>
        <ecNumber evidence="9">3.4.19.3</ecNumber>
    </recommendedName>
</protein>
<keyword evidence="12" id="KW-1185">Reference proteome</keyword>
<dbReference type="RefSeq" id="WP_311422797.1">
    <property type="nucleotide sequence ID" value="NZ_JAVREH010000009.1"/>
</dbReference>
<dbReference type="InterPro" id="IPR000816">
    <property type="entry name" value="Peptidase_C15"/>
</dbReference>
<keyword evidence="5" id="KW-0963">Cytoplasm</keyword>
<keyword evidence="7" id="KW-0378">Hydrolase</keyword>
<sequence length="230" mass="23446">MSDTIAGATAGPVLVTGFGPFGAHTRNPSADLAHSLAGEVIDGVPVVARVFATSTHTVAAELSAALDELNPSAIVSLGLAPGRPALSLERIAINVRDFPVPDHAGVLLTDAPIDPSGPAGHFSGLPIRAILSDWQRSTIPGHISDTAGTYLCNQLFYLVAAAGERRGIPAGFIHIPDTPESAAVSAGSQPVGQPTMELATMRRGLLAAIELTLHPERSYGTGTLAAGAIA</sequence>
<evidence type="ECO:0000256" key="5">
    <source>
        <dbReference type="ARBA" id="ARBA00022490"/>
    </source>
</evidence>
<accession>A0ABU2JA93</accession>
<dbReference type="Pfam" id="PF01470">
    <property type="entry name" value="Peptidase_C15"/>
    <property type="match status" value="1"/>
</dbReference>
<dbReference type="InterPro" id="IPR033693">
    <property type="entry name" value="PGPEP1_Glu_AS"/>
</dbReference>
<dbReference type="CDD" id="cd00501">
    <property type="entry name" value="Peptidase_C15"/>
    <property type="match status" value="1"/>
</dbReference>
<comment type="subcellular location">
    <subcellularLocation>
        <location evidence="3">Cytoplasm</location>
    </subcellularLocation>
</comment>
<evidence type="ECO:0000256" key="3">
    <source>
        <dbReference type="ARBA" id="ARBA00004496"/>
    </source>
</evidence>
<dbReference type="PRINTS" id="PR00706">
    <property type="entry name" value="PYROGLUPTASE"/>
</dbReference>
<feature type="active site" evidence="10">
    <location>
        <position position="152"/>
    </location>
</feature>
<comment type="similarity">
    <text evidence="4">Belongs to the peptidase C15 family.</text>
</comment>
<dbReference type="InterPro" id="IPR016125">
    <property type="entry name" value="Peptidase_C15-like"/>
</dbReference>
<dbReference type="InterPro" id="IPR036440">
    <property type="entry name" value="Peptidase_C15-like_sf"/>
</dbReference>
<evidence type="ECO:0000256" key="6">
    <source>
        <dbReference type="ARBA" id="ARBA00022670"/>
    </source>
</evidence>
<dbReference type="PIRSF" id="PIRSF015592">
    <property type="entry name" value="Prld-crbxl_pptds"/>
    <property type="match status" value="1"/>
</dbReference>
<comment type="catalytic activity">
    <reaction evidence="1 9">
        <text>Release of an N-terminal pyroglutamyl group from a polypeptide, the second amino acid generally not being Pro.</text>
        <dbReference type="EC" id="3.4.19.3"/>
    </reaction>
</comment>
<evidence type="ECO:0000256" key="7">
    <source>
        <dbReference type="ARBA" id="ARBA00022801"/>
    </source>
</evidence>
<dbReference type="Proteomes" id="UP001183176">
    <property type="component" value="Unassembled WGS sequence"/>
</dbReference>
<comment type="function">
    <text evidence="2">Removes 5-oxoproline from various penultimate amino acid residues except L-proline.</text>
</comment>